<comment type="subunit">
    <text evidence="6">Forms a heterotrimer with H2A.Z-H2B, stabilizing the association of the histone dimer. Also, with a lower affinity, forms a heterotrimer with H2A-H2B.</text>
</comment>
<comment type="function">
    <text evidence="1">Forms a chaperone-bound H2A.Z-H2B complex that acts as a source for SWR1 complex-dependent H2A to H2A.Z histone replacement in chromatin.</text>
</comment>
<feature type="compositionally biased region" description="Acidic residues" evidence="7">
    <location>
        <begin position="24"/>
        <end position="57"/>
    </location>
</feature>
<evidence type="ECO:0000313" key="10">
    <source>
        <dbReference type="Proteomes" id="UP000664132"/>
    </source>
</evidence>
<dbReference type="OrthoDB" id="2148987at2759"/>
<accession>A0A8H7T6Q7</accession>
<evidence type="ECO:0000313" key="9">
    <source>
        <dbReference type="EMBL" id="KAG4416149.1"/>
    </source>
</evidence>
<proteinExistence type="inferred from homology"/>
<name>A0A8H7T6Q7_9HELO</name>
<evidence type="ECO:0000259" key="8">
    <source>
        <dbReference type="SMART" id="SM01082"/>
    </source>
</evidence>
<feature type="region of interest" description="Disordered" evidence="7">
    <location>
        <begin position="1"/>
        <end position="62"/>
    </location>
</feature>
<feature type="compositionally biased region" description="Polar residues" evidence="7">
    <location>
        <begin position="1"/>
        <end position="12"/>
    </location>
</feature>
<dbReference type="AlphaFoldDB" id="A0A8H7T6Q7"/>
<dbReference type="InterPro" id="IPR019098">
    <property type="entry name" value="Histone_chaperone_domain_CHZ"/>
</dbReference>
<evidence type="ECO:0000256" key="3">
    <source>
        <dbReference type="ARBA" id="ARBA00008057"/>
    </source>
</evidence>
<comment type="caution">
    <text evidence="9">The sequence shown here is derived from an EMBL/GenBank/DDBJ whole genome shotgun (WGS) entry which is preliminary data.</text>
</comment>
<reference evidence="9" key="1">
    <citation type="submission" date="2021-02" db="EMBL/GenBank/DDBJ databases">
        <title>Genome sequence Cadophora malorum strain M34.</title>
        <authorList>
            <person name="Stefanovic E."/>
            <person name="Vu D."/>
            <person name="Scully C."/>
            <person name="Dijksterhuis J."/>
            <person name="Roader J."/>
            <person name="Houbraken J."/>
        </authorList>
    </citation>
    <scope>NUCLEOTIDE SEQUENCE</scope>
    <source>
        <strain evidence="9">M34</strain>
    </source>
</reference>
<feature type="domain" description="Histone chaperone" evidence="8">
    <location>
        <begin position="50"/>
        <end position="87"/>
    </location>
</feature>
<organism evidence="9 10">
    <name type="scientific">Cadophora malorum</name>
    <dbReference type="NCBI Taxonomy" id="108018"/>
    <lineage>
        <taxon>Eukaryota</taxon>
        <taxon>Fungi</taxon>
        <taxon>Dikarya</taxon>
        <taxon>Ascomycota</taxon>
        <taxon>Pezizomycotina</taxon>
        <taxon>Leotiomycetes</taxon>
        <taxon>Helotiales</taxon>
        <taxon>Ploettnerulaceae</taxon>
        <taxon>Cadophora</taxon>
    </lineage>
</organism>
<keyword evidence="4" id="KW-0143">Chaperone</keyword>
<dbReference type="GO" id="GO:0005634">
    <property type="term" value="C:nucleus"/>
    <property type="evidence" value="ECO:0007669"/>
    <property type="project" value="UniProtKB-SubCell"/>
</dbReference>
<dbReference type="EMBL" id="JAFJYH010000196">
    <property type="protein sequence ID" value="KAG4416149.1"/>
    <property type="molecule type" value="Genomic_DNA"/>
</dbReference>
<gene>
    <name evidence="9" type="ORF">IFR04_010731</name>
</gene>
<keyword evidence="10" id="KW-1185">Reference proteome</keyword>
<feature type="region of interest" description="Disordered" evidence="7">
    <location>
        <begin position="85"/>
        <end position="115"/>
    </location>
</feature>
<keyword evidence="5" id="KW-0539">Nucleus</keyword>
<sequence length="115" mass="12456">MADQSGSANTSIADKGKGKGAAEPENDTTMEVDDSSSDEDVEVDEDDVVEEQDDEMAAIDRTNIIESGRRTRGVKIDYAKAAEEMKAAGEMDEDSDDDGDFEEPPQDSDAEMKDK</sequence>
<evidence type="ECO:0000256" key="5">
    <source>
        <dbReference type="ARBA" id="ARBA00023242"/>
    </source>
</evidence>
<dbReference type="SMART" id="SM01082">
    <property type="entry name" value="CHZ"/>
    <property type="match status" value="1"/>
</dbReference>
<protein>
    <recommendedName>
        <fullName evidence="8">Histone chaperone domain-containing protein</fullName>
    </recommendedName>
</protein>
<feature type="compositionally biased region" description="Acidic residues" evidence="7">
    <location>
        <begin position="90"/>
        <end position="109"/>
    </location>
</feature>
<evidence type="ECO:0000256" key="6">
    <source>
        <dbReference type="ARBA" id="ARBA00025877"/>
    </source>
</evidence>
<evidence type="ECO:0000256" key="2">
    <source>
        <dbReference type="ARBA" id="ARBA00004123"/>
    </source>
</evidence>
<dbReference type="Pfam" id="PF09649">
    <property type="entry name" value="CHZ"/>
    <property type="match status" value="1"/>
</dbReference>
<evidence type="ECO:0000256" key="4">
    <source>
        <dbReference type="ARBA" id="ARBA00023186"/>
    </source>
</evidence>
<evidence type="ECO:0000256" key="7">
    <source>
        <dbReference type="SAM" id="MobiDB-lite"/>
    </source>
</evidence>
<comment type="similarity">
    <text evidence="3">Belongs to the CHZ1 family.</text>
</comment>
<dbReference type="Proteomes" id="UP000664132">
    <property type="component" value="Unassembled WGS sequence"/>
</dbReference>
<evidence type="ECO:0000256" key="1">
    <source>
        <dbReference type="ARBA" id="ARBA00002212"/>
    </source>
</evidence>
<comment type="subcellular location">
    <subcellularLocation>
        <location evidence="2">Nucleus</location>
    </subcellularLocation>
</comment>